<dbReference type="Proteomes" id="UP001472677">
    <property type="component" value="Unassembled WGS sequence"/>
</dbReference>
<reference evidence="1 2" key="1">
    <citation type="journal article" date="2024" name="G3 (Bethesda)">
        <title>Genome assembly of Hibiscus sabdariffa L. provides insights into metabolisms of medicinal natural products.</title>
        <authorList>
            <person name="Kim T."/>
        </authorList>
    </citation>
    <scope>NUCLEOTIDE SEQUENCE [LARGE SCALE GENOMIC DNA]</scope>
    <source>
        <strain evidence="1">TK-2024</strain>
        <tissue evidence="1">Old leaves</tissue>
    </source>
</reference>
<proteinExistence type="predicted"/>
<organism evidence="1 2">
    <name type="scientific">Hibiscus sabdariffa</name>
    <name type="common">roselle</name>
    <dbReference type="NCBI Taxonomy" id="183260"/>
    <lineage>
        <taxon>Eukaryota</taxon>
        <taxon>Viridiplantae</taxon>
        <taxon>Streptophyta</taxon>
        <taxon>Embryophyta</taxon>
        <taxon>Tracheophyta</taxon>
        <taxon>Spermatophyta</taxon>
        <taxon>Magnoliopsida</taxon>
        <taxon>eudicotyledons</taxon>
        <taxon>Gunneridae</taxon>
        <taxon>Pentapetalae</taxon>
        <taxon>rosids</taxon>
        <taxon>malvids</taxon>
        <taxon>Malvales</taxon>
        <taxon>Malvaceae</taxon>
        <taxon>Malvoideae</taxon>
        <taxon>Hibiscus</taxon>
    </lineage>
</organism>
<sequence>MERREGEGLGQRSVLFTHPRNFAQDAELEWAIVSGLGRQPNHLSMPKMLRLELTNDLENFCVANILKLIMALVLSYIVSVEWHGDASLAASHLGNFVAISCATSFETWS</sequence>
<comment type="caution">
    <text evidence="1">The sequence shown here is derived from an EMBL/GenBank/DDBJ whole genome shotgun (WGS) entry which is preliminary data.</text>
</comment>
<protein>
    <submittedName>
        <fullName evidence="1">Uncharacterized protein</fullName>
    </submittedName>
</protein>
<gene>
    <name evidence="1" type="ORF">V6N12_067209</name>
</gene>
<evidence type="ECO:0000313" key="1">
    <source>
        <dbReference type="EMBL" id="KAK8505239.1"/>
    </source>
</evidence>
<dbReference type="EMBL" id="JBBPBM010000128">
    <property type="protein sequence ID" value="KAK8505239.1"/>
    <property type="molecule type" value="Genomic_DNA"/>
</dbReference>
<name>A0ABR2BDM6_9ROSI</name>
<accession>A0ABR2BDM6</accession>
<keyword evidence="2" id="KW-1185">Reference proteome</keyword>
<evidence type="ECO:0000313" key="2">
    <source>
        <dbReference type="Proteomes" id="UP001472677"/>
    </source>
</evidence>